<feature type="domain" description="Bacterial Pleckstrin homology" evidence="2">
    <location>
        <begin position="365"/>
        <end position="454"/>
    </location>
</feature>
<dbReference type="RefSeq" id="WP_072832471.1">
    <property type="nucleotide sequence ID" value="NZ_FQXP01000011.1"/>
</dbReference>
<dbReference type="AlphaFoldDB" id="A0A1M5Y4E4"/>
<dbReference type="InterPro" id="IPR027783">
    <property type="entry name" value="Bacterial_PH-related"/>
</dbReference>
<dbReference type="Proteomes" id="UP000184526">
    <property type="component" value="Unassembled WGS sequence"/>
</dbReference>
<dbReference type="Pfam" id="PF10882">
    <property type="entry name" value="bPH_5"/>
    <property type="match status" value="1"/>
</dbReference>
<protein>
    <submittedName>
        <fullName evidence="3">Uncharacterized membrane protein</fullName>
    </submittedName>
</protein>
<sequence>MFIAILYLALIICLISSFVELKSIIKPNKNIILGVTLPYEYLNNEEVLYIVNNYKKATFKFYALYLSSTLPIFILQDYASLVIIFFFIWIGIFLYANDRLYLKYFRTLLKLKKDRNWFVGGKHALSIDTEVCRIKNKLSFSKLWFIPSIVISMIPIITFIVKINIFINMPFLVSLIPIASTLAFIYLYNCFTKQRAESPSENSEINLAYAMIHQKSWSLLWILSAFVTSISTLVLYYNIFSNNPNMFLIIVPITTSITICAGILFTYTKVRNEQSSLLATTKDLIYTDNDEFWEKGYYSNPYDPRLMVENRVGYGLCYNLATTKGKIINYSFYVILFVVFIGFSIFFLRLDFTKFYLSIDGIHASIDAPMYNYSFDVNEIEDIKLLNELPPKGIKTNGVGTNLYSLGNYKLDGYGNCKVFIYRKSPPFICIKLKDTYVFLNGFTPEETNNYYETLLKLTK</sequence>
<gene>
    <name evidence="3" type="ORF">SAMN02745196_02632</name>
</gene>
<feature type="transmembrane region" description="Helical" evidence="1">
    <location>
        <begin position="143"/>
        <end position="161"/>
    </location>
</feature>
<keyword evidence="4" id="KW-1185">Reference proteome</keyword>
<dbReference type="EMBL" id="FQXP01000011">
    <property type="protein sequence ID" value="SHI06674.1"/>
    <property type="molecule type" value="Genomic_DNA"/>
</dbReference>
<feature type="transmembrane region" description="Helical" evidence="1">
    <location>
        <begin position="330"/>
        <end position="348"/>
    </location>
</feature>
<dbReference type="OrthoDB" id="157646at2"/>
<feature type="transmembrane region" description="Helical" evidence="1">
    <location>
        <begin position="167"/>
        <end position="188"/>
    </location>
</feature>
<evidence type="ECO:0000259" key="2">
    <source>
        <dbReference type="Pfam" id="PF10882"/>
    </source>
</evidence>
<evidence type="ECO:0000313" key="3">
    <source>
        <dbReference type="EMBL" id="SHI06674.1"/>
    </source>
</evidence>
<organism evidence="3 4">
    <name type="scientific">Clostridium collagenovorans DSM 3089</name>
    <dbReference type="NCBI Taxonomy" id="1121306"/>
    <lineage>
        <taxon>Bacteria</taxon>
        <taxon>Bacillati</taxon>
        <taxon>Bacillota</taxon>
        <taxon>Clostridia</taxon>
        <taxon>Eubacteriales</taxon>
        <taxon>Clostridiaceae</taxon>
        <taxon>Clostridium</taxon>
    </lineage>
</organism>
<evidence type="ECO:0000313" key="4">
    <source>
        <dbReference type="Proteomes" id="UP000184526"/>
    </source>
</evidence>
<name>A0A1M5Y4E4_9CLOT</name>
<feature type="transmembrane region" description="Helical" evidence="1">
    <location>
        <begin position="78"/>
        <end position="96"/>
    </location>
</feature>
<keyword evidence="1" id="KW-0812">Transmembrane</keyword>
<dbReference type="STRING" id="1121306.SAMN02745196_02632"/>
<evidence type="ECO:0000256" key="1">
    <source>
        <dbReference type="SAM" id="Phobius"/>
    </source>
</evidence>
<accession>A0A1M5Y4E4</accession>
<feature type="transmembrane region" description="Helical" evidence="1">
    <location>
        <begin position="219"/>
        <end position="240"/>
    </location>
</feature>
<reference evidence="3 4" key="1">
    <citation type="submission" date="2016-11" db="EMBL/GenBank/DDBJ databases">
        <authorList>
            <person name="Jaros S."/>
            <person name="Januszkiewicz K."/>
            <person name="Wedrychowicz H."/>
        </authorList>
    </citation>
    <scope>NUCLEOTIDE SEQUENCE [LARGE SCALE GENOMIC DNA]</scope>
    <source>
        <strain evidence="3 4">DSM 3089</strain>
    </source>
</reference>
<keyword evidence="1" id="KW-0472">Membrane</keyword>
<feature type="transmembrane region" description="Helical" evidence="1">
    <location>
        <begin position="246"/>
        <end position="267"/>
    </location>
</feature>
<proteinExistence type="predicted"/>
<keyword evidence="1" id="KW-1133">Transmembrane helix</keyword>